<name>A0AAU7P1A5_9GAMM</name>
<sequence length="105" mass="11305">MTLTLKSNARTQSILVALKECCRQSVEKHAMLKASYLSHGDAAAANLGAFVPEISERTGIHPDACSRLLKKLEAEKKAICKSTSGGSTRWWPVGFAQEMLCSPAA</sequence>
<dbReference type="RefSeq" id="WP_305910500.1">
    <property type="nucleotide sequence ID" value="NZ_CP157744.1"/>
</dbReference>
<dbReference type="AlphaFoldDB" id="A0AAU7P1A5"/>
<evidence type="ECO:0000313" key="2">
    <source>
        <dbReference type="Proteomes" id="UP001225378"/>
    </source>
</evidence>
<dbReference type="KEGG" id="mech:Q9L42_020320"/>
<accession>A0AAU7P1A5</accession>
<dbReference type="Proteomes" id="UP001225378">
    <property type="component" value="Plasmid unnamed2"/>
</dbReference>
<geneLocation type="plasmid" evidence="1 2">
    <name>unnamed2</name>
</geneLocation>
<reference evidence="1 2" key="1">
    <citation type="journal article" date="2024" name="Microbiology">
        <title>Methylomarinum rosea sp. nov., a novel halophilic methanotrophic bacterium from the hypersaline Lake Elton.</title>
        <authorList>
            <person name="Suleimanov R.Z."/>
            <person name="Oshkin I.Y."/>
            <person name="Danilova O.V."/>
            <person name="Suzina N.E."/>
            <person name="Dedysh S.N."/>
        </authorList>
    </citation>
    <scope>NUCLEOTIDE SEQUENCE [LARGE SCALE GENOMIC DNA]</scope>
    <source>
        <strain evidence="1 2">Ch1-1</strain>
        <plasmid evidence="2">unnamed2</plasmid>
    </source>
</reference>
<evidence type="ECO:0000313" key="1">
    <source>
        <dbReference type="EMBL" id="XBS22661.1"/>
    </source>
</evidence>
<dbReference type="EMBL" id="CP157744">
    <property type="protein sequence ID" value="XBS22661.1"/>
    <property type="molecule type" value="Genomic_DNA"/>
</dbReference>
<gene>
    <name evidence="1" type="ORF">Q9L42_020320</name>
</gene>
<keyword evidence="1" id="KW-0614">Plasmid</keyword>
<organism evidence="1 2">
    <name type="scientific">Methylomarinum roseum</name>
    <dbReference type="NCBI Taxonomy" id="3067653"/>
    <lineage>
        <taxon>Bacteria</taxon>
        <taxon>Pseudomonadati</taxon>
        <taxon>Pseudomonadota</taxon>
        <taxon>Gammaproteobacteria</taxon>
        <taxon>Methylococcales</taxon>
        <taxon>Methylococcaceae</taxon>
        <taxon>Methylomarinum</taxon>
    </lineage>
</organism>
<proteinExistence type="predicted"/>
<keyword evidence="2" id="KW-1185">Reference proteome</keyword>
<protein>
    <submittedName>
        <fullName evidence="1">Helix-turn-helix domain-containing protein</fullName>
    </submittedName>
</protein>